<feature type="compositionally biased region" description="Basic and acidic residues" evidence="1">
    <location>
        <begin position="210"/>
        <end position="222"/>
    </location>
</feature>
<sequence>MALGEQDLQFVVVLRAQHGVVATVVGPHGVGDLACQFADVPGAFGYLPTCGDRIGLLADQPRPVVEVALRGALVGVEHRQDETRTGQAGLDERVGLATALALHVGECHRAGHDQDREHRGRHREPHDAGFGVGNPPAPHEVREDHGGRGERSQGGRGDEVSDAGGRVGGARRRDGREQHQQPLPDRAPALEGVHIPVFEADDGGDCGQDADERRHDHGDEAVHVGSLRVGHSSPRIW</sequence>
<dbReference type="KEGG" id="msg:MSMEI_6067"/>
<dbReference type="AlphaFoldDB" id="I7FUE3"/>
<protein>
    <submittedName>
        <fullName evidence="2">Uncharacterized protein</fullName>
    </submittedName>
</protein>
<accession>I7FUE3</accession>
<gene>
    <name evidence="2" type="ordered locus">MSMEI_6067</name>
</gene>
<evidence type="ECO:0000313" key="2">
    <source>
        <dbReference type="EMBL" id="AFP42498.1"/>
    </source>
</evidence>
<name>I7FUE3_MYCS2</name>
<dbReference type="EMBL" id="CP001663">
    <property type="protein sequence ID" value="AFP42498.1"/>
    <property type="molecule type" value="Genomic_DNA"/>
</dbReference>
<reference evidence="2 3" key="1">
    <citation type="journal article" date="2007" name="Genome Biol.">
        <title>Interrupted coding sequences in Mycobacterium smegmatis: authentic mutations or sequencing errors?</title>
        <authorList>
            <person name="Deshayes C."/>
            <person name="Perrodou E."/>
            <person name="Gallien S."/>
            <person name="Euphrasie D."/>
            <person name="Schaeffer C."/>
            <person name="Van-Dorsselaer A."/>
            <person name="Poch O."/>
            <person name="Lecompte O."/>
            <person name="Reyrat J.M."/>
        </authorList>
    </citation>
    <scope>NUCLEOTIDE SEQUENCE [LARGE SCALE GENOMIC DNA]</scope>
    <source>
        <strain evidence="3">ATCC 700084 / mc(2)155</strain>
    </source>
</reference>
<feature type="compositionally biased region" description="Basic and acidic residues" evidence="1">
    <location>
        <begin position="139"/>
        <end position="159"/>
    </location>
</feature>
<feature type="region of interest" description="Disordered" evidence="1">
    <location>
        <begin position="111"/>
        <end position="237"/>
    </location>
</feature>
<dbReference type="Proteomes" id="UP000006158">
    <property type="component" value="Chromosome"/>
</dbReference>
<evidence type="ECO:0000313" key="3">
    <source>
        <dbReference type="Proteomes" id="UP000006158"/>
    </source>
</evidence>
<evidence type="ECO:0000256" key="1">
    <source>
        <dbReference type="SAM" id="MobiDB-lite"/>
    </source>
</evidence>
<reference evidence="2 3" key="2">
    <citation type="journal article" date="2009" name="Genome Res.">
        <title>Ortho-proteogenomics: multiple proteomes investigation through orthology and a new MS-based protocol.</title>
        <authorList>
            <person name="Gallien S."/>
            <person name="Perrodou E."/>
            <person name="Carapito C."/>
            <person name="Deshayes C."/>
            <person name="Reyrat J.M."/>
            <person name="Van Dorsselaer A."/>
            <person name="Poch O."/>
            <person name="Schaeffer C."/>
            <person name="Lecompte O."/>
        </authorList>
    </citation>
    <scope>NUCLEOTIDE SEQUENCE [LARGE SCALE GENOMIC DNA]</scope>
    <source>
        <strain evidence="3">ATCC 700084 / mc(2)155</strain>
    </source>
</reference>
<proteinExistence type="predicted"/>
<organism evidence="2 3">
    <name type="scientific">Mycolicibacterium smegmatis (strain ATCC 700084 / mc(2)155)</name>
    <name type="common">Mycobacterium smegmatis</name>
    <dbReference type="NCBI Taxonomy" id="246196"/>
    <lineage>
        <taxon>Bacteria</taxon>
        <taxon>Bacillati</taxon>
        <taxon>Actinomycetota</taxon>
        <taxon>Actinomycetes</taxon>
        <taxon>Mycobacteriales</taxon>
        <taxon>Mycobacteriaceae</taxon>
        <taxon>Mycolicibacterium</taxon>
    </lineage>
</organism>